<dbReference type="Proteomes" id="UP000050417">
    <property type="component" value="Unassembled WGS sequence"/>
</dbReference>
<comment type="caution">
    <text evidence="2">The sequence shown here is derived from an EMBL/GenBank/DDBJ whole genome shotgun (WGS) entry which is preliminary data.</text>
</comment>
<protein>
    <recommendedName>
        <fullName evidence="4">DUF4878 domain-containing protein</fullName>
    </recommendedName>
</protein>
<accession>A0A0P6XKG4</accession>
<keyword evidence="3" id="KW-1185">Reference proteome</keyword>
<reference evidence="2 3" key="1">
    <citation type="submission" date="2015-07" db="EMBL/GenBank/DDBJ databases">
        <title>Genome sequence of Ornatilinea apprima DSM 23815.</title>
        <authorList>
            <person name="Hemp J."/>
            <person name="Ward L.M."/>
            <person name="Pace L.A."/>
            <person name="Fischer W.W."/>
        </authorList>
    </citation>
    <scope>NUCLEOTIDE SEQUENCE [LARGE SCALE GENOMIC DNA]</scope>
    <source>
        <strain evidence="2 3">P3M-1</strain>
    </source>
</reference>
<dbReference type="RefSeq" id="WP_075063073.1">
    <property type="nucleotide sequence ID" value="NZ_LGCL01000025.1"/>
</dbReference>
<evidence type="ECO:0000313" key="2">
    <source>
        <dbReference type="EMBL" id="KPL76504.1"/>
    </source>
</evidence>
<dbReference type="AlphaFoldDB" id="A0A0P6XKG4"/>
<feature type="transmembrane region" description="Helical" evidence="1">
    <location>
        <begin position="21"/>
        <end position="43"/>
    </location>
</feature>
<keyword evidence="1" id="KW-1133">Transmembrane helix</keyword>
<evidence type="ECO:0000256" key="1">
    <source>
        <dbReference type="SAM" id="Phobius"/>
    </source>
</evidence>
<keyword evidence="1" id="KW-0812">Transmembrane</keyword>
<name>A0A0P6XKG4_9CHLR</name>
<dbReference type="EMBL" id="LGCL01000025">
    <property type="protein sequence ID" value="KPL76504.1"/>
    <property type="molecule type" value="Genomic_DNA"/>
</dbReference>
<organism evidence="2 3">
    <name type="scientific">Ornatilinea apprima</name>
    <dbReference type="NCBI Taxonomy" id="1134406"/>
    <lineage>
        <taxon>Bacteria</taxon>
        <taxon>Bacillati</taxon>
        <taxon>Chloroflexota</taxon>
        <taxon>Anaerolineae</taxon>
        <taxon>Anaerolineales</taxon>
        <taxon>Anaerolineaceae</taxon>
        <taxon>Ornatilinea</taxon>
    </lineage>
</organism>
<keyword evidence="1" id="KW-0472">Membrane</keyword>
<proteinExistence type="predicted"/>
<sequence>MIFDLPRKWNLAVIQSTPLPGLILAALFFVALLAVIWSGGVALSAEDAAVNDFPVQPVDDWLRSVQAGDAGSAYAGLSTHLQSSFESPASFAAYLNELGLSPQGWMVQSPQAREDRVVVSAKIAQQDGQLRNLGLIYVREGGAWKIDLITFEQ</sequence>
<gene>
    <name evidence="2" type="ORF">ADN00_11060</name>
</gene>
<evidence type="ECO:0000313" key="3">
    <source>
        <dbReference type="Proteomes" id="UP000050417"/>
    </source>
</evidence>
<evidence type="ECO:0008006" key="4">
    <source>
        <dbReference type="Google" id="ProtNLM"/>
    </source>
</evidence>